<dbReference type="Proteomes" id="UP000001631">
    <property type="component" value="Unassembled WGS sequence"/>
</dbReference>
<gene>
    <name evidence="1" type="ORF">HCBG_03350</name>
</gene>
<dbReference type="EMBL" id="GG663366">
    <property type="protein sequence ID" value="EEH08061.1"/>
    <property type="molecule type" value="Genomic_DNA"/>
</dbReference>
<dbReference type="GeneID" id="69036366"/>
<evidence type="ECO:0000313" key="2">
    <source>
        <dbReference type="Proteomes" id="UP000001631"/>
    </source>
</evidence>
<dbReference type="VEuPathDB" id="FungiDB:I7I50_06942"/>
<sequence length="176" mass="19865">MAVHETRSVHRLNRATACEVVPMDPSMDPPWLSSNCVLLPRTWALCLESILIIFQIPVYAAAYFHVWHPDCPIYAIIGFLGHFSRNLTVHGRFFGCGVRLSALLSRLNLDRLPTKALNSSTPSVEFVPISFYSCLDSSLEQTKLQWLTMASIRSTLQVPVPWKGELKYRAVPIPLK</sequence>
<accession>C0NJM0</accession>
<name>C0NJM0_AJECG</name>
<reference evidence="1" key="1">
    <citation type="submission" date="2009-02" db="EMBL/GenBank/DDBJ databases">
        <title>The Genome Sequence of Ajellomyces capsulatus strain G186AR.</title>
        <authorList>
            <consortium name="The Broad Institute Genome Sequencing Platform"/>
            <person name="Champion M."/>
            <person name="Cuomo C."/>
            <person name="Ma L.-J."/>
            <person name="Henn M.R."/>
            <person name="Sil A."/>
            <person name="Goldman B."/>
            <person name="Young S.K."/>
            <person name="Kodira C.D."/>
            <person name="Zeng Q."/>
            <person name="Koehrsen M."/>
            <person name="Alvarado L."/>
            <person name="Berlin A."/>
            <person name="Borenstein D."/>
            <person name="Chen Z."/>
            <person name="Engels R."/>
            <person name="Freedman E."/>
            <person name="Gellesch M."/>
            <person name="Goldberg J."/>
            <person name="Griggs A."/>
            <person name="Gujja S."/>
            <person name="Heiman D."/>
            <person name="Hepburn T."/>
            <person name="Howarth C."/>
            <person name="Jen D."/>
            <person name="Larson L."/>
            <person name="Lewis B."/>
            <person name="Mehta T."/>
            <person name="Park D."/>
            <person name="Pearson M."/>
            <person name="Roberts A."/>
            <person name="Saif S."/>
            <person name="Shea T."/>
            <person name="Shenoy N."/>
            <person name="Sisk P."/>
            <person name="Stolte C."/>
            <person name="Sykes S."/>
            <person name="Walk T."/>
            <person name="White J."/>
            <person name="Yandava C."/>
            <person name="Klein B."/>
            <person name="McEwen J.G."/>
            <person name="Puccia R."/>
            <person name="Goldman G.H."/>
            <person name="Felipe M.S."/>
            <person name="Nino-Vega G."/>
            <person name="San-Blas G."/>
            <person name="Taylor J."/>
            <person name="Mendoza L."/>
            <person name="Galagan J."/>
            <person name="Nusbaum C."/>
            <person name="Birren B."/>
        </authorList>
    </citation>
    <scope>NUCLEOTIDE SEQUENCE</scope>
    <source>
        <strain evidence="1">G186AR</strain>
    </source>
</reference>
<dbReference type="AlphaFoldDB" id="C0NJM0"/>
<dbReference type="RefSeq" id="XP_045288542.1">
    <property type="nucleotide sequence ID" value="XM_045430399.1"/>
</dbReference>
<protein>
    <submittedName>
        <fullName evidence="1">Uncharacterized protein</fullName>
    </submittedName>
</protein>
<proteinExistence type="predicted"/>
<keyword evidence="2" id="KW-1185">Reference proteome</keyword>
<dbReference type="InParanoid" id="C0NJM0"/>
<organism evidence="1 2">
    <name type="scientific">Ajellomyces capsulatus (strain G186AR / H82 / ATCC MYA-2454 / RMSCC 2432)</name>
    <name type="common">Darling's disease fungus</name>
    <name type="synonym">Histoplasma capsulatum</name>
    <dbReference type="NCBI Taxonomy" id="447093"/>
    <lineage>
        <taxon>Eukaryota</taxon>
        <taxon>Fungi</taxon>
        <taxon>Dikarya</taxon>
        <taxon>Ascomycota</taxon>
        <taxon>Pezizomycotina</taxon>
        <taxon>Eurotiomycetes</taxon>
        <taxon>Eurotiomycetidae</taxon>
        <taxon>Onygenales</taxon>
        <taxon>Ajellomycetaceae</taxon>
        <taxon>Histoplasma</taxon>
    </lineage>
</organism>
<dbReference type="HOGENOM" id="CLU_1524699_0_0_1"/>
<evidence type="ECO:0000313" key="1">
    <source>
        <dbReference type="EMBL" id="EEH08061.1"/>
    </source>
</evidence>